<evidence type="ECO:0000256" key="3">
    <source>
        <dbReference type="ARBA" id="ARBA00004902"/>
    </source>
</evidence>
<dbReference type="Pfam" id="PF01220">
    <property type="entry name" value="DHquinase_II"/>
    <property type="match status" value="1"/>
</dbReference>
<keyword evidence="8" id="KW-0028">Amino-acid biosynthesis</keyword>
<evidence type="ECO:0000256" key="10">
    <source>
        <dbReference type="PIRSR" id="PIRSR001399-2"/>
    </source>
</evidence>
<protein>
    <recommendedName>
        <fullName evidence="6 8">3-dehydroquinate dehydratase</fullName>
        <shortName evidence="8">3-dehydroquinase</shortName>
        <ecNumber evidence="6 8">4.2.1.10</ecNumber>
    </recommendedName>
    <alternativeName>
        <fullName evidence="8">Type II DHQase</fullName>
    </alternativeName>
</protein>
<evidence type="ECO:0000313" key="13">
    <source>
        <dbReference type="Proteomes" id="UP000293331"/>
    </source>
</evidence>
<dbReference type="AlphaFoldDB" id="A0A4Q5LS71"/>
<feature type="binding site" evidence="8 10">
    <location>
        <position position="71"/>
    </location>
    <ligand>
        <name>substrate</name>
    </ligand>
</feature>
<comment type="pathway">
    <text evidence="3 8">Metabolic intermediate biosynthesis; chorismate biosynthesis; chorismate from D-erythrose 4-phosphate and phosphoenolpyruvate: step 3/7.</text>
</comment>
<dbReference type="NCBIfam" id="NF003806">
    <property type="entry name" value="PRK05395.1-3"/>
    <property type="match status" value="1"/>
</dbReference>
<dbReference type="PANTHER" id="PTHR21272:SF3">
    <property type="entry name" value="CATABOLIC 3-DEHYDROQUINASE"/>
    <property type="match status" value="1"/>
</dbReference>
<feature type="site" description="Transition state stabilizer" evidence="8 11">
    <location>
        <position position="17"/>
    </location>
</feature>
<evidence type="ECO:0000256" key="4">
    <source>
        <dbReference type="ARBA" id="ARBA00011037"/>
    </source>
</evidence>
<feature type="binding site" evidence="8 10">
    <location>
        <begin position="98"/>
        <end position="99"/>
    </location>
    <ligand>
        <name>substrate</name>
    </ligand>
</feature>
<dbReference type="InterPro" id="IPR001874">
    <property type="entry name" value="DHquinase_II"/>
</dbReference>
<dbReference type="Gene3D" id="3.40.50.9100">
    <property type="entry name" value="Dehydroquinase, class II"/>
    <property type="match status" value="1"/>
</dbReference>
<feature type="binding site" evidence="8 10">
    <location>
        <position position="77"/>
    </location>
    <ligand>
        <name>substrate</name>
    </ligand>
</feature>
<comment type="subunit">
    <text evidence="5 8">Homododecamer.</text>
</comment>
<dbReference type="PIRSF" id="PIRSF001399">
    <property type="entry name" value="DHquinase_II"/>
    <property type="match status" value="1"/>
</dbReference>
<evidence type="ECO:0000256" key="11">
    <source>
        <dbReference type="PIRSR" id="PIRSR001399-3"/>
    </source>
</evidence>
<accession>A0A4Q5LS71</accession>
<dbReference type="GO" id="GO:0009073">
    <property type="term" value="P:aromatic amino acid family biosynthetic process"/>
    <property type="evidence" value="ECO:0007669"/>
    <property type="project" value="UniProtKB-KW"/>
</dbReference>
<dbReference type="EC" id="4.2.1.10" evidence="6 8"/>
<dbReference type="HAMAP" id="MF_00169">
    <property type="entry name" value="AroQ"/>
    <property type="match status" value="1"/>
</dbReference>
<dbReference type="NCBIfam" id="TIGR01088">
    <property type="entry name" value="aroQ"/>
    <property type="match status" value="1"/>
</dbReference>
<evidence type="ECO:0000256" key="9">
    <source>
        <dbReference type="PIRSR" id="PIRSR001399-1"/>
    </source>
</evidence>
<comment type="catalytic activity">
    <reaction evidence="1 8">
        <text>3-dehydroquinate = 3-dehydroshikimate + H2O</text>
        <dbReference type="Rhea" id="RHEA:21096"/>
        <dbReference type="ChEBI" id="CHEBI:15377"/>
        <dbReference type="ChEBI" id="CHEBI:16630"/>
        <dbReference type="ChEBI" id="CHEBI:32364"/>
        <dbReference type="EC" id="4.2.1.10"/>
    </reaction>
</comment>
<dbReference type="InterPro" id="IPR018509">
    <property type="entry name" value="DHquinase_II_CS"/>
</dbReference>
<dbReference type="SUPFAM" id="SSF52304">
    <property type="entry name" value="Type II 3-dehydroquinate dehydratase"/>
    <property type="match status" value="1"/>
</dbReference>
<dbReference type="Proteomes" id="UP000293331">
    <property type="component" value="Unassembled WGS sequence"/>
</dbReference>
<keyword evidence="7 8" id="KW-0456">Lyase</keyword>
<dbReference type="GO" id="GO:0019631">
    <property type="term" value="P:quinate catabolic process"/>
    <property type="evidence" value="ECO:0007669"/>
    <property type="project" value="TreeGrafter"/>
</dbReference>
<dbReference type="PROSITE" id="PS01029">
    <property type="entry name" value="DEHYDROQUINASE_II"/>
    <property type="match status" value="1"/>
</dbReference>
<reference evidence="12 13" key="1">
    <citation type="submission" date="2019-02" db="EMBL/GenBank/DDBJ databases">
        <title>Bacterial novel species Mucilaginibacter sp. 17JY9-4 isolated from soil.</title>
        <authorList>
            <person name="Jung H.-Y."/>
        </authorList>
    </citation>
    <scope>NUCLEOTIDE SEQUENCE [LARGE SCALE GENOMIC DNA]</scope>
    <source>
        <strain evidence="12 13">17JY9-4</strain>
    </source>
</reference>
<dbReference type="GO" id="GO:0008652">
    <property type="term" value="P:amino acid biosynthetic process"/>
    <property type="evidence" value="ECO:0007669"/>
    <property type="project" value="UniProtKB-KW"/>
</dbReference>
<dbReference type="RefSeq" id="WP_129875099.1">
    <property type="nucleotide sequence ID" value="NZ_SEWG01000001.1"/>
</dbReference>
<gene>
    <name evidence="8 12" type="primary">aroQ</name>
    <name evidence="12" type="ORF">EWM62_02740</name>
</gene>
<comment type="similarity">
    <text evidence="4 8">Belongs to the type-II 3-dehydroquinase family.</text>
</comment>
<dbReference type="PANTHER" id="PTHR21272">
    <property type="entry name" value="CATABOLIC 3-DEHYDROQUINASE"/>
    <property type="match status" value="1"/>
</dbReference>
<dbReference type="GO" id="GO:0003855">
    <property type="term" value="F:3-dehydroquinate dehydratase activity"/>
    <property type="evidence" value="ECO:0007669"/>
    <property type="project" value="UniProtKB-UniRule"/>
</dbReference>
<feature type="active site" description="Proton acceptor" evidence="8 9">
    <location>
        <position position="22"/>
    </location>
</feature>
<evidence type="ECO:0000256" key="5">
    <source>
        <dbReference type="ARBA" id="ARBA00011193"/>
    </source>
</evidence>
<proteinExistence type="inferred from homology"/>
<dbReference type="NCBIfam" id="NF003807">
    <property type="entry name" value="PRK05395.1-4"/>
    <property type="match status" value="1"/>
</dbReference>
<keyword evidence="13" id="KW-1185">Reference proteome</keyword>
<dbReference type="NCBIfam" id="NF003805">
    <property type="entry name" value="PRK05395.1-2"/>
    <property type="match status" value="1"/>
</dbReference>
<evidence type="ECO:0000256" key="1">
    <source>
        <dbReference type="ARBA" id="ARBA00001864"/>
    </source>
</evidence>
<evidence type="ECO:0000256" key="7">
    <source>
        <dbReference type="ARBA" id="ARBA00023239"/>
    </source>
</evidence>
<evidence type="ECO:0000313" key="12">
    <source>
        <dbReference type="EMBL" id="RYU92372.1"/>
    </source>
</evidence>
<dbReference type="UniPathway" id="UPA00053">
    <property type="reaction ID" value="UER00086"/>
</dbReference>
<feature type="active site" description="Proton donor" evidence="8 9">
    <location>
        <position position="97"/>
    </location>
</feature>
<dbReference type="OrthoDB" id="9790793at2"/>
<dbReference type="CDD" id="cd00466">
    <property type="entry name" value="DHQase_II"/>
    <property type="match status" value="1"/>
</dbReference>
<evidence type="ECO:0000256" key="6">
    <source>
        <dbReference type="ARBA" id="ARBA00012060"/>
    </source>
</evidence>
<keyword evidence="8" id="KW-0057">Aromatic amino acid biosynthesis</keyword>
<name>A0A4Q5LS71_9SPHI</name>
<comment type="function">
    <text evidence="2 8">Catalyzes a trans-dehydration via an enolate intermediate.</text>
</comment>
<organism evidence="12 13">
    <name type="scientific">Mucilaginibacter terrigena</name>
    <dbReference type="NCBI Taxonomy" id="2492395"/>
    <lineage>
        <taxon>Bacteria</taxon>
        <taxon>Pseudomonadati</taxon>
        <taxon>Bacteroidota</taxon>
        <taxon>Sphingobacteriia</taxon>
        <taxon>Sphingobacteriales</taxon>
        <taxon>Sphingobacteriaceae</taxon>
        <taxon>Mucilaginibacter</taxon>
    </lineage>
</organism>
<comment type="caution">
    <text evidence="12">The sequence shown here is derived from an EMBL/GenBank/DDBJ whole genome shotgun (WGS) entry which is preliminary data.</text>
</comment>
<feature type="binding site" evidence="8 10">
    <location>
        <position position="84"/>
    </location>
    <ligand>
        <name>substrate</name>
    </ligand>
</feature>
<dbReference type="EMBL" id="SEWG01000001">
    <property type="protein sequence ID" value="RYU92372.1"/>
    <property type="molecule type" value="Genomic_DNA"/>
</dbReference>
<dbReference type="GO" id="GO:0009423">
    <property type="term" value="P:chorismate biosynthetic process"/>
    <property type="evidence" value="ECO:0007669"/>
    <property type="project" value="UniProtKB-UniRule"/>
</dbReference>
<sequence>MNIQIINGPNLNLLGVREKSIYGSADFESYLAQLQKHFTNITINYYQSNVEGEIINKLHEVGFTCDGIVLNAGAYTHTSVAIADAIAAIKTPTIEVHISNVYKREEFRHHSMLAASCKGVIAGFGMHSYRLAIESLLLKD</sequence>
<feature type="binding site" evidence="8 10">
    <location>
        <position position="108"/>
    </location>
    <ligand>
        <name>substrate</name>
    </ligand>
</feature>
<evidence type="ECO:0000256" key="8">
    <source>
        <dbReference type="HAMAP-Rule" id="MF_00169"/>
    </source>
</evidence>
<dbReference type="InterPro" id="IPR036441">
    <property type="entry name" value="DHquinase_II_sf"/>
</dbReference>
<evidence type="ECO:0000256" key="2">
    <source>
        <dbReference type="ARBA" id="ARBA00003924"/>
    </source>
</evidence>